<feature type="transmembrane region" description="Helical" evidence="5">
    <location>
        <begin position="259"/>
        <end position="278"/>
    </location>
</feature>
<dbReference type="CDD" id="cd17316">
    <property type="entry name" value="MFS_SV2_like"/>
    <property type="match status" value="1"/>
</dbReference>
<feature type="transmembrane region" description="Helical" evidence="5">
    <location>
        <begin position="323"/>
        <end position="341"/>
    </location>
</feature>
<feature type="transmembrane region" description="Helical" evidence="5">
    <location>
        <begin position="298"/>
        <end position="316"/>
    </location>
</feature>
<dbReference type="GO" id="GO:0046943">
    <property type="term" value="F:carboxylic acid transmembrane transporter activity"/>
    <property type="evidence" value="ECO:0007669"/>
    <property type="project" value="TreeGrafter"/>
</dbReference>
<protein>
    <submittedName>
        <fullName evidence="7">Putative sialic acid transporter</fullName>
    </submittedName>
</protein>
<keyword evidence="2 5" id="KW-0812">Transmembrane</keyword>
<dbReference type="PANTHER" id="PTHR23508:SF10">
    <property type="entry name" value="CARBOXYLIC ACID TRANSPORTER PROTEIN HOMOLOG"/>
    <property type="match status" value="1"/>
</dbReference>
<evidence type="ECO:0000256" key="1">
    <source>
        <dbReference type="ARBA" id="ARBA00004141"/>
    </source>
</evidence>
<dbReference type="Proteomes" id="UP000179467">
    <property type="component" value="Unassembled WGS sequence"/>
</dbReference>
<feature type="transmembrane region" description="Helical" evidence="5">
    <location>
        <begin position="150"/>
        <end position="170"/>
    </location>
</feature>
<dbReference type="PANTHER" id="PTHR23508">
    <property type="entry name" value="CARBOXYLIC ACID TRANSPORTER PROTEIN HOMOLOG"/>
    <property type="match status" value="1"/>
</dbReference>
<dbReference type="EMBL" id="MIPT01000001">
    <property type="protein sequence ID" value="OHT20611.1"/>
    <property type="molecule type" value="Genomic_DNA"/>
</dbReference>
<organism evidence="7 8">
    <name type="scientific">Edaphosphingomonas haloaromaticamans</name>
    <dbReference type="NCBI Taxonomy" id="653954"/>
    <lineage>
        <taxon>Bacteria</taxon>
        <taxon>Pseudomonadati</taxon>
        <taxon>Pseudomonadota</taxon>
        <taxon>Alphaproteobacteria</taxon>
        <taxon>Sphingomonadales</taxon>
        <taxon>Rhizorhabdaceae</taxon>
        <taxon>Edaphosphingomonas</taxon>
    </lineage>
</organism>
<comment type="subcellular location">
    <subcellularLocation>
        <location evidence="1">Membrane</location>
        <topology evidence="1">Multi-pass membrane protein</topology>
    </subcellularLocation>
</comment>
<evidence type="ECO:0000256" key="3">
    <source>
        <dbReference type="ARBA" id="ARBA00022989"/>
    </source>
</evidence>
<reference evidence="7 8" key="1">
    <citation type="submission" date="2016-09" db="EMBL/GenBank/DDBJ databases">
        <title>Metabolic pathway, cell adaptation mechanisms and a novel monoxygenase revealed through proteogenomic-transcription analysis of a Sphingomonas haloaromaticamans strain degrading the fungicide ortho-phenylphenol.</title>
        <authorList>
            <person name="Perruchon C."/>
            <person name="Papadopoulou E.S."/>
            <person name="Rousidou C."/>
            <person name="Vasileiadis S."/>
            <person name="Tanou G."/>
            <person name="Amoutzias G."/>
            <person name="Molassiotis A."/>
            <person name="Karpouzas D.G."/>
        </authorList>
    </citation>
    <scope>NUCLEOTIDE SEQUENCE [LARGE SCALE GENOMIC DNA]</scope>
    <source>
        <strain evidence="7 8">P3</strain>
    </source>
</reference>
<keyword evidence="8" id="KW-1185">Reference proteome</keyword>
<dbReference type="OrthoDB" id="9784658at2"/>
<accession>A0A1S1HGK0</accession>
<feature type="transmembrane region" description="Helical" evidence="5">
    <location>
        <begin position="406"/>
        <end position="429"/>
    </location>
</feature>
<dbReference type="PROSITE" id="PS50850">
    <property type="entry name" value="MFS"/>
    <property type="match status" value="1"/>
</dbReference>
<dbReference type="InterPro" id="IPR036259">
    <property type="entry name" value="MFS_trans_sf"/>
</dbReference>
<feature type="transmembrane region" description="Helical" evidence="5">
    <location>
        <begin position="53"/>
        <end position="71"/>
    </location>
</feature>
<feature type="transmembrane region" description="Helical" evidence="5">
    <location>
        <begin position="182"/>
        <end position="201"/>
    </location>
</feature>
<dbReference type="AlphaFoldDB" id="A0A1S1HGK0"/>
<evidence type="ECO:0000313" key="8">
    <source>
        <dbReference type="Proteomes" id="UP000179467"/>
    </source>
</evidence>
<dbReference type="InterPro" id="IPR020846">
    <property type="entry name" value="MFS_dom"/>
</dbReference>
<feature type="transmembrane region" description="Helical" evidence="5">
    <location>
        <begin position="207"/>
        <end position="227"/>
    </location>
</feature>
<evidence type="ECO:0000259" key="6">
    <source>
        <dbReference type="PROSITE" id="PS50850"/>
    </source>
</evidence>
<dbReference type="InterPro" id="IPR011701">
    <property type="entry name" value="MFS"/>
</dbReference>
<keyword evidence="3 5" id="KW-1133">Transmembrane helix</keyword>
<evidence type="ECO:0000313" key="7">
    <source>
        <dbReference type="EMBL" id="OHT20611.1"/>
    </source>
</evidence>
<sequence>MKPVPPAHPDPEDAIEEALAIGTDGGALIVTDAAPPLIVASDEGNYPPLARGIVAFAFLMVAEFFYSWAWNSVDVLRPYIRESLGLTLTEAGSGYSAQGAGALIGAVVMGQLADRFGRRKMLAVVMIGYGLALIAGTFVTSYAAYLADRFLLGLFMGGIFPIVVGIYVGLFASNVRGRLASLINAIFGCAVTLLGVTSGWVGGDWKWLLWMGGVPPVLLAGFAFVLIPNTADARADAAAGKARAPVLDLFSRDMRVQTLALAALMGLNFFGYQAFSGWLTTYLRDVRHLSPATLGDLVAWQFAANIIGGFFWGWTGDTFGRRFNALGFIGAALAILIYLNVGTNVVLLGSVGAAYGFMLSSSVVWGPWLTELYPPHLKSTAASIFNWGRIVSFFAPLVTGSLASSFGLGATMGLASVTFVIAGLIWLALPETHASPLLPGRRLKAR</sequence>
<evidence type="ECO:0000256" key="2">
    <source>
        <dbReference type="ARBA" id="ARBA00022692"/>
    </source>
</evidence>
<keyword evidence="4 5" id="KW-0472">Membrane</keyword>
<dbReference type="Pfam" id="PF07690">
    <property type="entry name" value="MFS_1"/>
    <property type="match status" value="1"/>
</dbReference>
<name>A0A1S1HGK0_9SPHN</name>
<dbReference type="SUPFAM" id="SSF103473">
    <property type="entry name" value="MFS general substrate transporter"/>
    <property type="match status" value="1"/>
</dbReference>
<feature type="transmembrane region" description="Helical" evidence="5">
    <location>
        <begin position="122"/>
        <end position="144"/>
    </location>
</feature>
<proteinExistence type="predicted"/>
<dbReference type="GO" id="GO:0005886">
    <property type="term" value="C:plasma membrane"/>
    <property type="evidence" value="ECO:0007669"/>
    <property type="project" value="TreeGrafter"/>
</dbReference>
<evidence type="ECO:0000256" key="5">
    <source>
        <dbReference type="SAM" id="Phobius"/>
    </source>
</evidence>
<dbReference type="RefSeq" id="WP_070934102.1">
    <property type="nucleotide sequence ID" value="NZ_MIPT01000001.1"/>
</dbReference>
<gene>
    <name evidence="7" type="primary">nanT</name>
    <name evidence="7" type="ORF">BHE75_02610</name>
</gene>
<evidence type="ECO:0000256" key="4">
    <source>
        <dbReference type="ARBA" id="ARBA00023136"/>
    </source>
</evidence>
<comment type="caution">
    <text evidence="7">The sequence shown here is derived from an EMBL/GenBank/DDBJ whole genome shotgun (WGS) entry which is preliminary data.</text>
</comment>
<feature type="domain" description="Major facilitator superfamily (MFS) profile" evidence="6">
    <location>
        <begin position="55"/>
        <end position="433"/>
    </location>
</feature>
<dbReference type="Gene3D" id="1.20.1250.20">
    <property type="entry name" value="MFS general substrate transporter like domains"/>
    <property type="match status" value="2"/>
</dbReference>